<dbReference type="GeneID" id="41605206"/>
<sequence length="283" mass="33881">MIEKEVSDLILNNDLFAQRKNLLKNYRSREKDTLSITFYEDLFKIIEESTVSDNQKISKAAWCLKVIGHIQDCFISAFNYMHEDYFYKGWCRLIECETSTEYLDRHFSDKNKDFGIEHIRFQVKEFQKVFPYKLFLSPSFVAKKVFCSICDQEITPLRYCGHEFGEIYDGKLCFRYYDDIEANHVLICPNPKHKYAVVFTETVFYNYGIIKYLIDHLKSPWDSWYCEETPLEENGTHYNIVFEKMFPQELLYYKPITDYKVSTDPKHSTFSYLYPLGSKVYFL</sequence>
<proteinExistence type="predicted"/>
<dbReference type="RefSeq" id="WP_148705070.1">
    <property type="nucleotide sequence ID" value="NZ_CP009507.1"/>
</dbReference>
<dbReference type="KEGG" id="msz:MSSIH_1207"/>
<accession>A0A0E3PDT1</accession>
<dbReference type="HOGENOM" id="CLU_985574_0_0_2"/>
<evidence type="ECO:0000313" key="2">
    <source>
        <dbReference type="Proteomes" id="UP000033092"/>
    </source>
</evidence>
<organism evidence="1 2">
    <name type="scientific">Methanosarcina siciliae HI350</name>
    <dbReference type="NCBI Taxonomy" id="1434119"/>
    <lineage>
        <taxon>Archaea</taxon>
        <taxon>Methanobacteriati</taxon>
        <taxon>Methanobacteriota</taxon>
        <taxon>Stenosarchaea group</taxon>
        <taxon>Methanomicrobia</taxon>
        <taxon>Methanosarcinales</taxon>
        <taxon>Methanosarcinaceae</taxon>
        <taxon>Methanosarcina</taxon>
    </lineage>
</organism>
<gene>
    <name evidence="1" type="ORF">MSSIH_1207</name>
</gene>
<dbReference type="Proteomes" id="UP000033092">
    <property type="component" value="Chromosome"/>
</dbReference>
<dbReference type="PATRIC" id="fig|1434119.4.peg.1535"/>
<protein>
    <submittedName>
        <fullName evidence="1">SEC-C motif domain protein</fullName>
    </submittedName>
</protein>
<evidence type="ECO:0000313" key="1">
    <source>
        <dbReference type="EMBL" id="AKB31897.1"/>
    </source>
</evidence>
<reference evidence="1 2" key="1">
    <citation type="submission" date="2014-07" db="EMBL/GenBank/DDBJ databases">
        <title>Methanogenic archaea and the global carbon cycle.</title>
        <authorList>
            <person name="Henriksen J.R."/>
            <person name="Luke J."/>
            <person name="Reinhart S."/>
            <person name="Benedict M.N."/>
            <person name="Youngblut N.D."/>
            <person name="Metcalf M.E."/>
            <person name="Whitaker R.J."/>
            <person name="Metcalf W.W."/>
        </authorList>
    </citation>
    <scope>NUCLEOTIDE SEQUENCE [LARGE SCALE GENOMIC DNA]</scope>
    <source>
        <strain evidence="1 2">HI350</strain>
    </source>
</reference>
<name>A0A0E3PDT1_9EURY</name>
<dbReference type="EMBL" id="CP009507">
    <property type="protein sequence ID" value="AKB31897.1"/>
    <property type="molecule type" value="Genomic_DNA"/>
</dbReference>
<dbReference type="AlphaFoldDB" id="A0A0E3PDT1"/>